<accession>A0A444XSD9</accession>
<dbReference type="Pfam" id="PF23310">
    <property type="entry name" value="TPR_27"/>
    <property type="match status" value="1"/>
</dbReference>
<keyword evidence="3" id="KW-1185">Reference proteome</keyword>
<gene>
    <name evidence="2" type="ORF">Ahy_B09g098623</name>
</gene>
<evidence type="ECO:0000313" key="3">
    <source>
        <dbReference type="Proteomes" id="UP000289738"/>
    </source>
</evidence>
<dbReference type="InterPro" id="IPR040338">
    <property type="entry name" value="At1g67623-like"/>
</dbReference>
<sequence length="178" mass="21180">MAETSKKNRKKKNVSVEYKCPLNLLPRDIWVRILTKIASNSIQDLFTMQVTYKVFLDVARSDAVYKHVTMWYIPLVSFLFYFDRPERRFVDRCVEAGNPDTILCHEMTEYFWITHHVLGMDLLTRAATEDNVEVDEENRKRGVEFFEVIRTSGEVERCKVFTEIFEERWVDDKPSDPR</sequence>
<comment type="caution">
    <text evidence="2">The sequence shown here is derived from an EMBL/GenBank/DDBJ whole genome shotgun (WGS) entry which is preliminary data.</text>
</comment>
<feature type="domain" description="At2g35280-like TPR" evidence="1">
    <location>
        <begin position="82"/>
        <end position="159"/>
    </location>
</feature>
<dbReference type="InterPro" id="IPR057136">
    <property type="entry name" value="At2g35280_TPR_dom"/>
</dbReference>
<dbReference type="Proteomes" id="UP000289738">
    <property type="component" value="Chromosome B09"/>
</dbReference>
<dbReference type="InterPro" id="IPR036047">
    <property type="entry name" value="F-box-like_dom_sf"/>
</dbReference>
<dbReference type="PANTHER" id="PTHR33784:SF49">
    <property type="entry name" value="F-BOX PROTEIN"/>
    <property type="match status" value="1"/>
</dbReference>
<dbReference type="EMBL" id="SDMP01000019">
    <property type="protein sequence ID" value="RYQ92404.1"/>
    <property type="molecule type" value="Genomic_DNA"/>
</dbReference>
<dbReference type="PANTHER" id="PTHR33784">
    <property type="entry name" value="OS05G0482100 PROTEIN"/>
    <property type="match status" value="1"/>
</dbReference>
<evidence type="ECO:0000259" key="1">
    <source>
        <dbReference type="Pfam" id="PF23310"/>
    </source>
</evidence>
<proteinExistence type="predicted"/>
<evidence type="ECO:0000313" key="2">
    <source>
        <dbReference type="EMBL" id="RYQ92404.1"/>
    </source>
</evidence>
<protein>
    <recommendedName>
        <fullName evidence="1">At2g35280-like TPR domain-containing protein</fullName>
    </recommendedName>
</protein>
<name>A0A444XSD9_ARAHY</name>
<organism evidence="2 3">
    <name type="scientific">Arachis hypogaea</name>
    <name type="common">Peanut</name>
    <dbReference type="NCBI Taxonomy" id="3818"/>
    <lineage>
        <taxon>Eukaryota</taxon>
        <taxon>Viridiplantae</taxon>
        <taxon>Streptophyta</taxon>
        <taxon>Embryophyta</taxon>
        <taxon>Tracheophyta</taxon>
        <taxon>Spermatophyta</taxon>
        <taxon>Magnoliopsida</taxon>
        <taxon>eudicotyledons</taxon>
        <taxon>Gunneridae</taxon>
        <taxon>Pentapetalae</taxon>
        <taxon>rosids</taxon>
        <taxon>fabids</taxon>
        <taxon>Fabales</taxon>
        <taxon>Fabaceae</taxon>
        <taxon>Papilionoideae</taxon>
        <taxon>50 kb inversion clade</taxon>
        <taxon>dalbergioids sensu lato</taxon>
        <taxon>Dalbergieae</taxon>
        <taxon>Pterocarpus clade</taxon>
        <taxon>Arachis</taxon>
    </lineage>
</organism>
<dbReference type="AlphaFoldDB" id="A0A444XSD9"/>
<dbReference type="STRING" id="3818.A0A444XSD9"/>
<dbReference type="SUPFAM" id="SSF81383">
    <property type="entry name" value="F-box domain"/>
    <property type="match status" value="1"/>
</dbReference>
<reference evidence="2 3" key="1">
    <citation type="submission" date="2019-01" db="EMBL/GenBank/DDBJ databases">
        <title>Sequencing of cultivated peanut Arachis hypogaea provides insights into genome evolution and oil improvement.</title>
        <authorList>
            <person name="Chen X."/>
        </authorList>
    </citation>
    <scope>NUCLEOTIDE SEQUENCE [LARGE SCALE GENOMIC DNA]</scope>
    <source>
        <strain evidence="3">cv. Fuhuasheng</strain>
        <tissue evidence="2">Leaves</tissue>
    </source>
</reference>